<sequence>MICEDLVQCEECAKNCLWTLSGTGKTQCFSKKSSLNGEYLYIIFPGQDAFCPEITSPVIQETGTDWTGIDLIGIGMMLFGVILGILCGNGAAKMRMRALWGVIVERSQGMRNWSTNLRPERLLHWKRTENAEICIVVFSDKNASPSSATTPWLNPPHPHIEVEVHGPTPLRQTTPRSAEELTPPILLYPSKPIARESQSGGFNIIIIILIKMTNRKIILGQTPMSHLERSLCDQKIAKLFQPIFPKNGRHHHHCASSSPPGGIDAEKL</sequence>
<gene>
    <name evidence="3" type="ORF">Fcan01_00814</name>
</gene>
<dbReference type="EMBL" id="LNIX01000001">
    <property type="protein sequence ID" value="OXA61330.1"/>
    <property type="molecule type" value="Genomic_DNA"/>
</dbReference>
<evidence type="ECO:0000256" key="1">
    <source>
        <dbReference type="SAM" id="MobiDB-lite"/>
    </source>
</evidence>
<evidence type="ECO:0000256" key="2">
    <source>
        <dbReference type="SAM" id="Phobius"/>
    </source>
</evidence>
<evidence type="ECO:0000313" key="4">
    <source>
        <dbReference type="Proteomes" id="UP000198287"/>
    </source>
</evidence>
<evidence type="ECO:0000313" key="3">
    <source>
        <dbReference type="EMBL" id="OXA61330.1"/>
    </source>
</evidence>
<dbReference type="AlphaFoldDB" id="A0A226EVW0"/>
<keyword evidence="2" id="KW-1133">Transmembrane helix</keyword>
<proteinExistence type="predicted"/>
<dbReference type="Proteomes" id="UP000198287">
    <property type="component" value="Unassembled WGS sequence"/>
</dbReference>
<reference evidence="3 4" key="1">
    <citation type="submission" date="2015-12" db="EMBL/GenBank/DDBJ databases">
        <title>The genome of Folsomia candida.</title>
        <authorList>
            <person name="Faddeeva A."/>
            <person name="Derks M.F."/>
            <person name="Anvar Y."/>
            <person name="Smit S."/>
            <person name="Van Straalen N."/>
            <person name="Roelofs D."/>
        </authorList>
    </citation>
    <scope>NUCLEOTIDE SEQUENCE [LARGE SCALE GENOMIC DNA]</scope>
    <source>
        <strain evidence="3 4">VU population</strain>
        <tissue evidence="3">Whole body</tissue>
    </source>
</reference>
<name>A0A226EVW0_FOLCA</name>
<keyword evidence="2" id="KW-0812">Transmembrane</keyword>
<keyword evidence="2" id="KW-0472">Membrane</keyword>
<protein>
    <submittedName>
        <fullName evidence="3">Uncharacterized protein</fullName>
    </submittedName>
</protein>
<comment type="caution">
    <text evidence="3">The sequence shown here is derived from an EMBL/GenBank/DDBJ whole genome shotgun (WGS) entry which is preliminary data.</text>
</comment>
<feature type="region of interest" description="Disordered" evidence="1">
    <location>
        <begin position="248"/>
        <end position="268"/>
    </location>
</feature>
<organism evidence="3 4">
    <name type="scientific">Folsomia candida</name>
    <name type="common">Springtail</name>
    <dbReference type="NCBI Taxonomy" id="158441"/>
    <lineage>
        <taxon>Eukaryota</taxon>
        <taxon>Metazoa</taxon>
        <taxon>Ecdysozoa</taxon>
        <taxon>Arthropoda</taxon>
        <taxon>Hexapoda</taxon>
        <taxon>Collembola</taxon>
        <taxon>Entomobryomorpha</taxon>
        <taxon>Isotomoidea</taxon>
        <taxon>Isotomidae</taxon>
        <taxon>Proisotominae</taxon>
        <taxon>Folsomia</taxon>
    </lineage>
</organism>
<keyword evidence="4" id="KW-1185">Reference proteome</keyword>
<accession>A0A226EVW0</accession>
<feature type="transmembrane region" description="Helical" evidence="2">
    <location>
        <begin position="71"/>
        <end position="92"/>
    </location>
</feature>